<dbReference type="AlphaFoldDB" id="A0A5R8MJE5"/>
<protein>
    <submittedName>
        <fullName evidence="2">Uncharacterized protein</fullName>
    </submittedName>
</protein>
<keyword evidence="3" id="KW-1185">Reference proteome</keyword>
<accession>A0A5R8MJE5</accession>
<reference evidence="2 3" key="1">
    <citation type="journal article" date="2007" name="Int. J. Syst. Evol. Microbiol.">
        <title>Halomonas saccharevitans sp. nov., Halomonas arcis sp. nov. and Halomonas subterranea sp. nov., halophilic bacteria isolated from hypersaline environments of China.</title>
        <authorList>
            <person name="Xu X.W."/>
            <person name="Wu Y.H."/>
            <person name="Zhou Z."/>
            <person name="Wang C.S."/>
            <person name="Zhou Y.G."/>
            <person name="Zhang H.B."/>
            <person name="Wang Y."/>
            <person name="Wu M."/>
        </authorList>
    </citation>
    <scope>NUCLEOTIDE SEQUENCE [LARGE SCALE GENOMIC DNA]</scope>
    <source>
        <strain evidence="2 3">TBZ3</strain>
    </source>
</reference>
<organism evidence="2 3">
    <name type="scientific">Halomonas urmiana</name>
    <dbReference type="NCBI Taxonomy" id="490901"/>
    <lineage>
        <taxon>Bacteria</taxon>
        <taxon>Pseudomonadati</taxon>
        <taxon>Pseudomonadota</taxon>
        <taxon>Gammaproteobacteria</taxon>
        <taxon>Oceanospirillales</taxon>
        <taxon>Halomonadaceae</taxon>
        <taxon>Halomonas</taxon>
    </lineage>
</organism>
<evidence type="ECO:0000256" key="1">
    <source>
        <dbReference type="SAM" id="MobiDB-lite"/>
    </source>
</evidence>
<name>A0A5R8MJE5_9GAMM</name>
<dbReference type="Proteomes" id="UP000306973">
    <property type="component" value="Unassembled WGS sequence"/>
</dbReference>
<gene>
    <name evidence="2" type="ORF">FEI13_06140</name>
</gene>
<evidence type="ECO:0000313" key="2">
    <source>
        <dbReference type="EMBL" id="TLF52106.1"/>
    </source>
</evidence>
<evidence type="ECO:0000313" key="3">
    <source>
        <dbReference type="Proteomes" id="UP000306973"/>
    </source>
</evidence>
<feature type="compositionally biased region" description="Polar residues" evidence="1">
    <location>
        <begin position="45"/>
        <end position="56"/>
    </location>
</feature>
<comment type="caution">
    <text evidence="2">The sequence shown here is derived from an EMBL/GenBank/DDBJ whole genome shotgun (WGS) entry which is preliminary data.</text>
</comment>
<feature type="region of interest" description="Disordered" evidence="1">
    <location>
        <begin position="35"/>
        <end position="56"/>
    </location>
</feature>
<sequence>MPYGWKMMARQWLPGSFSGIYAALGSGSPFLNLTDDDVSDEKHPGSQQREVSHYAKQQSCRAAELQSCQSPSKVEGSLQASKGLVST</sequence>
<proteinExistence type="predicted"/>
<dbReference type="EMBL" id="VBUI01000007">
    <property type="protein sequence ID" value="TLF52106.1"/>
    <property type="molecule type" value="Genomic_DNA"/>
</dbReference>